<evidence type="ECO:0000256" key="1">
    <source>
        <dbReference type="ARBA" id="ARBA00004651"/>
    </source>
</evidence>
<gene>
    <name evidence="7" type="ORF">CR205_03475</name>
</gene>
<dbReference type="InterPro" id="IPR001991">
    <property type="entry name" value="Na-dicarboxylate_symporter"/>
</dbReference>
<keyword evidence="5" id="KW-1133">Transmembrane helix</keyword>
<dbReference type="Pfam" id="PF00375">
    <property type="entry name" value="SDF"/>
    <property type="match status" value="1"/>
</dbReference>
<evidence type="ECO:0008006" key="9">
    <source>
        <dbReference type="Google" id="ProtNLM"/>
    </source>
</evidence>
<evidence type="ECO:0000313" key="8">
    <source>
        <dbReference type="Proteomes" id="UP000248066"/>
    </source>
</evidence>
<dbReference type="RefSeq" id="WP_110516969.1">
    <property type="nucleotide sequence ID" value="NZ_PDOF01000001.1"/>
</dbReference>
<reference evidence="7 8" key="1">
    <citation type="submission" date="2017-10" db="EMBL/GenBank/DDBJ databases">
        <title>Bacillus sp. nov., a halophilic bacterium isolated from a Yangshapao Lake.</title>
        <authorList>
            <person name="Wang H."/>
        </authorList>
    </citation>
    <scope>NUCLEOTIDE SEQUENCE [LARGE SCALE GENOMIC DNA]</scope>
    <source>
        <strain evidence="7 8">YSP-3</strain>
    </source>
</reference>
<keyword evidence="6" id="KW-0472">Membrane</keyword>
<dbReference type="Proteomes" id="UP000248066">
    <property type="component" value="Unassembled WGS sequence"/>
</dbReference>
<dbReference type="OrthoDB" id="9768885at2"/>
<proteinExistence type="predicted"/>
<evidence type="ECO:0000313" key="7">
    <source>
        <dbReference type="EMBL" id="PYZ97666.1"/>
    </source>
</evidence>
<dbReference type="EMBL" id="PDOF01000001">
    <property type="protein sequence ID" value="PYZ97666.1"/>
    <property type="molecule type" value="Genomic_DNA"/>
</dbReference>
<comment type="caution">
    <text evidence="7">The sequence shown here is derived from an EMBL/GenBank/DDBJ whole genome shotgun (WGS) entry which is preliminary data.</text>
</comment>
<organism evidence="7 8">
    <name type="scientific">Alteribacter lacisalsi</name>
    <dbReference type="NCBI Taxonomy" id="2045244"/>
    <lineage>
        <taxon>Bacteria</taxon>
        <taxon>Bacillati</taxon>
        <taxon>Bacillota</taxon>
        <taxon>Bacilli</taxon>
        <taxon>Bacillales</taxon>
        <taxon>Bacillaceae</taxon>
        <taxon>Alteribacter</taxon>
    </lineage>
</organism>
<dbReference type="GO" id="GO:0005886">
    <property type="term" value="C:plasma membrane"/>
    <property type="evidence" value="ECO:0007669"/>
    <property type="project" value="UniProtKB-SubCell"/>
</dbReference>
<dbReference type="Gene3D" id="1.10.3860.10">
    <property type="entry name" value="Sodium:dicarboxylate symporter"/>
    <property type="match status" value="1"/>
</dbReference>
<name>A0A2W0HA54_9BACI</name>
<dbReference type="SUPFAM" id="SSF118215">
    <property type="entry name" value="Proton glutamate symport protein"/>
    <property type="match status" value="1"/>
</dbReference>
<evidence type="ECO:0000256" key="2">
    <source>
        <dbReference type="ARBA" id="ARBA00022448"/>
    </source>
</evidence>
<keyword evidence="4" id="KW-0812">Transmembrane</keyword>
<evidence type="ECO:0000256" key="6">
    <source>
        <dbReference type="ARBA" id="ARBA00023136"/>
    </source>
</evidence>
<comment type="subcellular location">
    <subcellularLocation>
        <location evidence="1">Cell membrane</location>
        <topology evidence="1">Multi-pass membrane protein</topology>
    </subcellularLocation>
</comment>
<evidence type="ECO:0000256" key="3">
    <source>
        <dbReference type="ARBA" id="ARBA00022475"/>
    </source>
</evidence>
<evidence type="ECO:0000256" key="4">
    <source>
        <dbReference type="ARBA" id="ARBA00022692"/>
    </source>
</evidence>
<dbReference type="AlphaFoldDB" id="A0A2W0HA54"/>
<evidence type="ECO:0000256" key="5">
    <source>
        <dbReference type="ARBA" id="ARBA00022989"/>
    </source>
</evidence>
<accession>A0A2W0HA54</accession>
<keyword evidence="3" id="KW-1003">Cell membrane</keyword>
<dbReference type="GO" id="GO:0015293">
    <property type="term" value="F:symporter activity"/>
    <property type="evidence" value="ECO:0007669"/>
    <property type="project" value="UniProtKB-KW"/>
</dbReference>
<dbReference type="InterPro" id="IPR036458">
    <property type="entry name" value="Na:dicarbo_symporter_sf"/>
</dbReference>
<keyword evidence="8" id="KW-1185">Reference proteome</keyword>
<sequence>MCIVHVAITYGLAVKTLGGMSPIRFLKGIAPAGIFAFSSASSAGTLLITMKNTTEDLGVNKGTSSFVLPLGATINMDGTATHRRPYRYAEREIIKAAVIKRQQQVPPFLEHGFGRGLFLYFGISLT</sequence>
<dbReference type="PANTHER" id="PTHR42865:SF7">
    <property type="entry name" value="PROTON_GLUTAMATE-ASPARTATE SYMPORTER"/>
    <property type="match status" value="1"/>
</dbReference>
<dbReference type="PANTHER" id="PTHR42865">
    <property type="entry name" value="PROTON/GLUTAMATE-ASPARTATE SYMPORTER"/>
    <property type="match status" value="1"/>
</dbReference>
<keyword evidence="2" id="KW-0813">Transport</keyword>
<protein>
    <recommendedName>
        <fullName evidence="9">Dicarboxylate/amino acid:cation symporter</fullName>
    </recommendedName>
</protein>